<dbReference type="Proteomes" id="UP000057737">
    <property type="component" value="Unassembled WGS sequence"/>
</dbReference>
<dbReference type="Gene3D" id="3.40.30.10">
    <property type="entry name" value="Glutaredoxin"/>
    <property type="match status" value="1"/>
</dbReference>
<feature type="region of interest" description="Disordered" evidence="1">
    <location>
        <begin position="1"/>
        <end position="22"/>
    </location>
</feature>
<evidence type="ECO:0000313" key="3">
    <source>
        <dbReference type="EMBL" id="KWV60387.1"/>
    </source>
</evidence>
<dbReference type="SUPFAM" id="SSF52833">
    <property type="entry name" value="Thioredoxin-like"/>
    <property type="match status" value="1"/>
</dbReference>
<dbReference type="Pfam" id="PF13462">
    <property type="entry name" value="Thioredoxin_4"/>
    <property type="match status" value="1"/>
</dbReference>
<evidence type="ECO:0000256" key="1">
    <source>
        <dbReference type="SAM" id="MobiDB-lite"/>
    </source>
</evidence>
<reference evidence="3 4" key="1">
    <citation type="submission" date="2015-11" db="EMBL/GenBank/DDBJ databases">
        <title>Draft Genome Sequence of the Strain BR 10303 (Bradyrhizobium sp.) isolated from nodules of Centrolobium paraense.</title>
        <authorList>
            <person name="Zelli J.E."/>
            <person name="Simoes-Araujo J.L."/>
            <person name="Barauna A.C."/>
            <person name="Silva K."/>
        </authorList>
    </citation>
    <scope>NUCLEOTIDE SEQUENCE [LARGE SCALE GENOMIC DNA]</scope>
    <source>
        <strain evidence="3 4">BR 10303</strain>
    </source>
</reference>
<dbReference type="InterPro" id="IPR012336">
    <property type="entry name" value="Thioredoxin-like_fold"/>
</dbReference>
<proteinExistence type="predicted"/>
<accession>A0A109K3Z4</accession>
<evidence type="ECO:0000313" key="4">
    <source>
        <dbReference type="Proteomes" id="UP000057737"/>
    </source>
</evidence>
<dbReference type="RefSeq" id="WP_066500283.1">
    <property type="nucleotide sequence ID" value="NZ_LNCU01000019.1"/>
</dbReference>
<feature type="domain" description="Thioredoxin-like fold" evidence="2">
    <location>
        <begin position="17"/>
        <end position="49"/>
    </location>
</feature>
<comment type="caution">
    <text evidence="3">The sequence shown here is derived from an EMBL/GenBank/DDBJ whole genome shotgun (WGS) entry which is preliminary data.</text>
</comment>
<gene>
    <name evidence="3" type="ORF">AS156_28725</name>
</gene>
<dbReference type="InterPro" id="IPR036249">
    <property type="entry name" value="Thioredoxin-like_sf"/>
</dbReference>
<name>A0A109K3Z4_9BRAD</name>
<dbReference type="AlphaFoldDB" id="A0A109K3Z4"/>
<protein>
    <recommendedName>
        <fullName evidence="2">Thioredoxin-like fold domain-containing protein</fullName>
    </recommendedName>
</protein>
<keyword evidence="4" id="KW-1185">Reference proteome</keyword>
<evidence type="ECO:0000259" key="2">
    <source>
        <dbReference type="Pfam" id="PF13462"/>
    </source>
</evidence>
<dbReference type="EMBL" id="LNCU01000019">
    <property type="protein sequence ID" value="KWV60387.1"/>
    <property type="molecule type" value="Genomic_DNA"/>
</dbReference>
<sequence length="98" mass="10822">MELMIPPSRLDRPVNHETDHELGPADAEITLVEYGSYACPHCKAANECIAQARDQLGDRVCYASRHGLSAVVRTVLFWGASRQELIEEAPRSAGMRVS</sequence>
<feature type="compositionally biased region" description="Basic and acidic residues" evidence="1">
    <location>
        <begin position="9"/>
        <end position="22"/>
    </location>
</feature>
<organism evidence="3 4">
    <name type="scientific">Bradyrhizobium macuxiense</name>
    <dbReference type="NCBI Taxonomy" id="1755647"/>
    <lineage>
        <taxon>Bacteria</taxon>
        <taxon>Pseudomonadati</taxon>
        <taxon>Pseudomonadota</taxon>
        <taxon>Alphaproteobacteria</taxon>
        <taxon>Hyphomicrobiales</taxon>
        <taxon>Nitrobacteraceae</taxon>
        <taxon>Bradyrhizobium</taxon>
    </lineage>
</organism>